<comment type="caution">
    <text evidence="1">The sequence shown here is derived from an EMBL/GenBank/DDBJ whole genome shotgun (WGS) entry which is preliminary data.</text>
</comment>
<keyword evidence="1" id="KW-0547">Nucleotide-binding</keyword>
<gene>
    <name evidence="1" type="ORF">HER39_07045</name>
</gene>
<organism evidence="1 2">
    <name type="scientific">Arthrobacter deserti</name>
    <dbReference type="NCBI Taxonomy" id="1742687"/>
    <lineage>
        <taxon>Bacteria</taxon>
        <taxon>Bacillati</taxon>
        <taxon>Actinomycetota</taxon>
        <taxon>Actinomycetes</taxon>
        <taxon>Micrococcales</taxon>
        <taxon>Micrococcaceae</taxon>
        <taxon>Arthrobacter</taxon>
    </lineage>
</organism>
<sequence length="51" mass="5818">LTGLKANKLVTRGLGFVPQTNNVFSTLTIEENLQMGVYQRPKAFKERFDFV</sequence>
<reference evidence="1 2" key="1">
    <citation type="submission" date="2020-04" db="EMBL/GenBank/DDBJ databases">
        <authorList>
            <person name="Liu S."/>
        </authorList>
    </citation>
    <scope>NUCLEOTIDE SEQUENCE [LARGE SCALE GENOMIC DNA]</scope>
    <source>
        <strain evidence="1 2">CGMCC 1.15091</strain>
    </source>
</reference>
<accession>A0ABX1JRA2</accession>
<dbReference type="EMBL" id="JAAZSR010000081">
    <property type="protein sequence ID" value="NKX50327.1"/>
    <property type="molecule type" value="Genomic_DNA"/>
</dbReference>
<name>A0ABX1JRA2_9MICC</name>
<proteinExistence type="predicted"/>
<feature type="non-terminal residue" evidence="1">
    <location>
        <position position="1"/>
    </location>
</feature>
<evidence type="ECO:0000313" key="2">
    <source>
        <dbReference type="Proteomes" id="UP000523795"/>
    </source>
</evidence>
<feature type="non-terminal residue" evidence="1">
    <location>
        <position position="51"/>
    </location>
</feature>
<dbReference type="Proteomes" id="UP000523795">
    <property type="component" value="Unassembled WGS sequence"/>
</dbReference>
<keyword evidence="1" id="KW-0067">ATP-binding</keyword>
<dbReference type="GO" id="GO:0005524">
    <property type="term" value="F:ATP binding"/>
    <property type="evidence" value="ECO:0007669"/>
    <property type="project" value="UniProtKB-KW"/>
</dbReference>
<protein>
    <submittedName>
        <fullName evidence="1">ABC transporter ATP-binding protein</fullName>
    </submittedName>
</protein>
<evidence type="ECO:0000313" key="1">
    <source>
        <dbReference type="EMBL" id="NKX50327.1"/>
    </source>
</evidence>
<keyword evidence="2" id="KW-1185">Reference proteome</keyword>